<name>A0A7D7QB52_9NOSO</name>
<dbReference type="EMBL" id="CP054698">
    <property type="protein sequence ID" value="QMS91495.1"/>
    <property type="molecule type" value="Genomic_DNA"/>
</dbReference>
<gene>
    <name evidence="2" type="ORF">HUN01_29305</name>
</gene>
<evidence type="ECO:0000313" key="2">
    <source>
        <dbReference type="EMBL" id="QMS91495.1"/>
    </source>
</evidence>
<dbReference type="InterPro" id="IPR013424">
    <property type="entry name" value="Ice-binding_C"/>
</dbReference>
<feature type="signal peptide" evidence="1">
    <location>
        <begin position="1"/>
        <end position="31"/>
    </location>
</feature>
<evidence type="ECO:0000313" key="3">
    <source>
        <dbReference type="Proteomes" id="UP000514713"/>
    </source>
</evidence>
<dbReference type="RefSeq" id="WP_181929115.1">
    <property type="nucleotide sequence ID" value="NZ_CP054698.1"/>
</dbReference>
<proteinExistence type="predicted"/>
<sequence>MTNIFAKTIAIATSAASISVASLIITVPAQAASFTSFSFKTNVTATPINDPTSSLLNDPTRDIRLDSVEFGGKTISSFEVVTGAEILQNDTYTLPDGNVFGVLNSGRGPNTPDDALLPEGPSKPNPTAQDIVDSLGNLNLNSILVTRENADTASIEVSFANPVNTFFFWERGGAAGGPIAGDSDLLVEALGENNEVIATYKILRQNYTKADYNISSQVFPILNNGPFNIGSRGISLDGITTQTLRLTSSNNNGLISGIPNDNGPDFKVIAATVKAVPESSTIMGALLVGGLGIIFKRKRIVIG</sequence>
<protein>
    <submittedName>
        <fullName evidence="2">PEP-CTERM sorting domain-containing protein</fullName>
    </submittedName>
</protein>
<keyword evidence="1" id="KW-0732">Signal</keyword>
<organism evidence="2 3">
    <name type="scientific">Nostoc edaphicum CCNP1411</name>
    <dbReference type="NCBI Taxonomy" id="1472755"/>
    <lineage>
        <taxon>Bacteria</taxon>
        <taxon>Bacillati</taxon>
        <taxon>Cyanobacteriota</taxon>
        <taxon>Cyanophyceae</taxon>
        <taxon>Nostocales</taxon>
        <taxon>Nostocaceae</taxon>
        <taxon>Nostoc</taxon>
    </lineage>
</organism>
<dbReference type="NCBIfam" id="NF041929">
    <property type="entry name" value="Xrt_dep_XDP2"/>
    <property type="match status" value="1"/>
</dbReference>
<dbReference type="AlphaFoldDB" id="A0A7D7QB52"/>
<accession>A0A7D7QB52</accession>
<keyword evidence="3" id="KW-1185">Reference proteome</keyword>
<feature type="chain" id="PRO_5028903088" evidence="1">
    <location>
        <begin position="32"/>
        <end position="303"/>
    </location>
</feature>
<dbReference type="NCBIfam" id="TIGR02595">
    <property type="entry name" value="PEP_CTERM"/>
    <property type="match status" value="1"/>
</dbReference>
<reference evidence="3" key="1">
    <citation type="submission" date="2020-06" db="EMBL/GenBank/DDBJ databases">
        <title>Nostoc edaphicum CCNP1411 genome.</title>
        <authorList>
            <person name="Fidor A."/>
            <person name="Grabski M."/>
            <person name="Gawor J."/>
            <person name="Gromadka R."/>
            <person name="Wegrzyn G."/>
            <person name="Mazur-Marzec H."/>
        </authorList>
    </citation>
    <scope>NUCLEOTIDE SEQUENCE [LARGE SCALE GENOMIC DNA]</scope>
    <source>
        <strain evidence="3">CCNP1411</strain>
    </source>
</reference>
<dbReference type="KEGG" id="ned:HUN01_29305"/>
<evidence type="ECO:0000256" key="1">
    <source>
        <dbReference type="SAM" id="SignalP"/>
    </source>
</evidence>
<dbReference type="Proteomes" id="UP000514713">
    <property type="component" value="Chromosome"/>
</dbReference>